<keyword evidence="2" id="KW-1185">Reference proteome</keyword>
<dbReference type="EMBL" id="JFFI01000161">
    <property type="protein sequence ID" value="KXH69130.1"/>
    <property type="molecule type" value="Genomic_DNA"/>
</dbReference>
<proteinExistence type="predicted"/>
<sequence length="242" mass="27448">MSPLLTVTPTDYLSYQPRDFFRCAAALFIPRSRRLSPVSQDASVQGQSPSPLLSSPLQQRLILPTVFVPFFAVDALEKESVESLSADTFPVPSQRAQLPRVPRERDILVRESPKQVQGERQPVIDDTGRPIFRVVQTAIQLGQFRYGNLSNPPPILPVRATGWGSRSRPFRVGKPIEIIRKPKRRKAQFFTFLLRRRLFNEMPYAATSSVKRATAVMASSLEHRFILRCEMKDGLWLGLGFI</sequence>
<protein>
    <submittedName>
        <fullName evidence="1">Uncharacterized protein</fullName>
    </submittedName>
</protein>
<name>A0A135V8V4_9PEZI</name>
<evidence type="ECO:0000313" key="2">
    <source>
        <dbReference type="Proteomes" id="UP000070121"/>
    </source>
</evidence>
<dbReference type="AlphaFoldDB" id="A0A135V8V4"/>
<gene>
    <name evidence="1" type="ORF">CSAL01_13061</name>
</gene>
<evidence type="ECO:0000313" key="1">
    <source>
        <dbReference type="EMBL" id="KXH69130.1"/>
    </source>
</evidence>
<reference evidence="1 2" key="1">
    <citation type="submission" date="2014-02" db="EMBL/GenBank/DDBJ databases">
        <title>The genome sequence of Colletotrichum salicis CBS 607.94.</title>
        <authorList>
            <person name="Baroncelli R."/>
            <person name="Thon M.R."/>
        </authorList>
    </citation>
    <scope>NUCLEOTIDE SEQUENCE [LARGE SCALE GENOMIC DNA]</scope>
    <source>
        <strain evidence="1 2">CBS 607.94</strain>
    </source>
</reference>
<organism evidence="1 2">
    <name type="scientific">Colletotrichum salicis</name>
    <dbReference type="NCBI Taxonomy" id="1209931"/>
    <lineage>
        <taxon>Eukaryota</taxon>
        <taxon>Fungi</taxon>
        <taxon>Dikarya</taxon>
        <taxon>Ascomycota</taxon>
        <taxon>Pezizomycotina</taxon>
        <taxon>Sordariomycetes</taxon>
        <taxon>Hypocreomycetidae</taxon>
        <taxon>Glomerellales</taxon>
        <taxon>Glomerellaceae</taxon>
        <taxon>Colletotrichum</taxon>
        <taxon>Colletotrichum acutatum species complex</taxon>
    </lineage>
</organism>
<accession>A0A135V8V4</accession>
<dbReference type="Proteomes" id="UP000070121">
    <property type="component" value="Unassembled WGS sequence"/>
</dbReference>
<comment type="caution">
    <text evidence="1">The sequence shown here is derived from an EMBL/GenBank/DDBJ whole genome shotgun (WGS) entry which is preliminary data.</text>
</comment>